<dbReference type="AlphaFoldDB" id="A0A233RFI6"/>
<comment type="similarity">
    <text evidence="9">Belongs to the TonB-dependent receptor family.</text>
</comment>
<dbReference type="GO" id="GO:0044718">
    <property type="term" value="P:siderophore transmembrane transport"/>
    <property type="evidence" value="ECO:0007669"/>
    <property type="project" value="TreeGrafter"/>
</dbReference>
<comment type="subcellular location">
    <subcellularLocation>
        <location evidence="1 9">Cell outer membrane</location>
        <topology evidence="1 9">Multi-pass membrane protein</topology>
    </subcellularLocation>
</comment>
<accession>A0A233RFI6</accession>
<dbReference type="Gene3D" id="2.40.170.20">
    <property type="entry name" value="TonB-dependent receptor, beta-barrel domain"/>
    <property type="match status" value="1"/>
</dbReference>
<reference evidence="11 12" key="1">
    <citation type="submission" date="2017-08" db="EMBL/GenBank/DDBJ databases">
        <title>A Genome Sequence of Oceanimonas doudoroffii ATCC 27123T.</title>
        <authorList>
            <person name="Brennan M.A."/>
            <person name="Maclea K.S."/>
            <person name="Mcclelland W.D."/>
            <person name="Trachtenberg A.M."/>
        </authorList>
    </citation>
    <scope>NUCLEOTIDE SEQUENCE [LARGE SCALE GENOMIC DNA]</scope>
    <source>
        <strain evidence="11 12">ATCC 27123</strain>
    </source>
</reference>
<organism evidence="11 12">
    <name type="scientific">Oceanimonas doudoroffii</name>
    <dbReference type="NCBI Taxonomy" id="84158"/>
    <lineage>
        <taxon>Bacteria</taxon>
        <taxon>Pseudomonadati</taxon>
        <taxon>Pseudomonadota</taxon>
        <taxon>Gammaproteobacteria</taxon>
        <taxon>Aeromonadales</taxon>
        <taxon>Aeromonadaceae</taxon>
        <taxon>Oceanimonas</taxon>
    </lineage>
</organism>
<evidence type="ECO:0000313" key="11">
    <source>
        <dbReference type="EMBL" id="OXY82151.1"/>
    </source>
</evidence>
<dbReference type="PANTHER" id="PTHR30069:SF53">
    <property type="entry name" value="COLICIN I RECEPTOR-RELATED"/>
    <property type="match status" value="1"/>
</dbReference>
<evidence type="ECO:0000256" key="6">
    <source>
        <dbReference type="ARBA" id="ARBA00023077"/>
    </source>
</evidence>
<protein>
    <recommendedName>
        <fullName evidence="10">TonB-dependent receptor-like beta-barrel domain-containing protein</fullName>
    </recommendedName>
</protein>
<dbReference type="EMBL" id="NBIM01000001">
    <property type="protein sequence ID" value="OXY82151.1"/>
    <property type="molecule type" value="Genomic_DNA"/>
</dbReference>
<evidence type="ECO:0000256" key="3">
    <source>
        <dbReference type="ARBA" id="ARBA00022452"/>
    </source>
</evidence>
<dbReference type="OrthoDB" id="9764669at2"/>
<feature type="domain" description="TonB-dependent receptor-like beta-barrel" evidence="10">
    <location>
        <begin position="13"/>
        <end position="173"/>
    </location>
</feature>
<dbReference type="InterPro" id="IPR036942">
    <property type="entry name" value="Beta-barrel_TonB_sf"/>
</dbReference>
<keyword evidence="6" id="KW-0798">TonB box</keyword>
<dbReference type="PROSITE" id="PS52016">
    <property type="entry name" value="TONB_DEPENDENT_REC_3"/>
    <property type="match status" value="1"/>
</dbReference>
<evidence type="ECO:0000256" key="2">
    <source>
        <dbReference type="ARBA" id="ARBA00022448"/>
    </source>
</evidence>
<dbReference type="InterPro" id="IPR000531">
    <property type="entry name" value="Beta-barrel_TonB"/>
</dbReference>
<evidence type="ECO:0000256" key="9">
    <source>
        <dbReference type="PROSITE-ProRule" id="PRU01360"/>
    </source>
</evidence>
<evidence type="ECO:0000256" key="7">
    <source>
        <dbReference type="ARBA" id="ARBA00023136"/>
    </source>
</evidence>
<comment type="caution">
    <text evidence="11">The sequence shown here is derived from an EMBL/GenBank/DDBJ whole genome shotgun (WGS) entry which is preliminary data.</text>
</comment>
<evidence type="ECO:0000256" key="8">
    <source>
        <dbReference type="ARBA" id="ARBA00023237"/>
    </source>
</evidence>
<dbReference type="RefSeq" id="WP_094198930.1">
    <property type="nucleotide sequence ID" value="NZ_NBIM01000001.1"/>
</dbReference>
<proteinExistence type="inferred from homology"/>
<dbReference type="SUPFAM" id="SSF56935">
    <property type="entry name" value="Porins"/>
    <property type="match status" value="1"/>
</dbReference>
<dbReference type="GO" id="GO:0015344">
    <property type="term" value="F:siderophore uptake transmembrane transporter activity"/>
    <property type="evidence" value="ECO:0007669"/>
    <property type="project" value="TreeGrafter"/>
</dbReference>
<keyword evidence="12" id="KW-1185">Reference proteome</keyword>
<keyword evidence="5" id="KW-0732">Signal</keyword>
<evidence type="ECO:0000259" key="10">
    <source>
        <dbReference type="Pfam" id="PF00593"/>
    </source>
</evidence>
<evidence type="ECO:0000256" key="1">
    <source>
        <dbReference type="ARBA" id="ARBA00004571"/>
    </source>
</evidence>
<dbReference type="InterPro" id="IPR039426">
    <property type="entry name" value="TonB-dep_rcpt-like"/>
</dbReference>
<keyword evidence="4 9" id="KW-0812">Transmembrane</keyword>
<dbReference type="PANTHER" id="PTHR30069">
    <property type="entry name" value="TONB-DEPENDENT OUTER MEMBRANE RECEPTOR"/>
    <property type="match status" value="1"/>
</dbReference>
<evidence type="ECO:0000313" key="12">
    <source>
        <dbReference type="Proteomes" id="UP000242757"/>
    </source>
</evidence>
<keyword evidence="7 9" id="KW-0472">Membrane</keyword>
<keyword evidence="3 9" id="KW-1134">Transmembrane beta strand</keyword>
<keyword evidence="8 9" id="KW-0998">Cell outer membrane</keyword>
<evidence type="ECO:0000256" key="4">
    <source>
        <dbReference type="ARBA" id="ARBA00022692"/>
    </source>
</evidence>
<sequence length="200" mass="22637">MIWSRDAAFYLQGLTYHRQGWTASMTLFDNRFDDKIVTTDCPAGVCFDPDARHYTNVDKARTQGVELSTTAQLTATVKASANYTYTRSEQLSGEHRGQPLTQMPLHLFASSVDWQMAPRLGGWLKYEYRGTESQETGLSSNTATRAPAYSLFHLGLQYEASRHIVLQAGIDNLLDEPFEFAEYGFVDSGRAYWASAEYRF</sequence>
<keyword evidence="2 9" id="KW-0813">Transport</keyword>
<dbReference type="Proteomes" id="UP000242757">
    <property type="component" value="Unassembled WGS sequence"/>
</dbReference>
<evidence type="ECO:0000256" key="5">
    <source>
        <dbReference type="ARBA" id="ARBA00022729"/>
    </source>
</evidence>
<dbReference type="Pfam" id="PF00593">
    <property type="entry name" value="TonB_dep_Rec_b-barrel"/>
    <property type="match status" value="1"/>
</dbReference>
<name>A0A233RFI6_9GAMM</name>
<gene>
    <name evidence="11" type="ORF">B6S08_01020</name>
</gene>
<dbReference type="GO" id="GO:0009279">
    <property type="term" value="C:cell outer membrane"/>
    <property type="evidence" value="ECO:0007669"/>
    <property type="project" value="UniProtKB-SubCell"/>
</dbReference>